<gene>
    <name evidence="2" type="ORF">GPM918_LOCUS38131</name>
    <name evidence="3" type="ORF">SRO942_LOCUS38930</name>
</gene>
<dbReference type="InterPro" id="IPR013087">
    <property type="entry name" value="Znf_C2H2_type"/>
</dbReference>
<comment type="caution">
    <text evidence="2">The sequence shown here is derived from an EMBL/GenBank/DDBJ whole genome shotgun (WGS) entry which is preliminary data.</text>
</comment>
<dbReference type="SMART" id="SM00355">
    <property type="entry name" value="ZnF_C2H2"/>
    <property type="match status" value="2"/>
</dbReference>
<evidence type="ECO:0000259" key="1">
    <source>
        <dbReference type="PROSITE" id="PS00028"/>
    </source>
</evidence>
<keyword evidence="4" id="KW-1185">Reference proteome</keyword>
<dbReference type="EMBL" id="CAJOBC010090511">
    <property type="protein sequence ID" value="CAF4391791.1"/>
    <property type="molecule type" value="Genomic_DNA"/>
</dbReference>
<proteinExistence type="predicted"/>
<name>A0A815VMI5_9BILA</name>
<evidence type="ECO:0000313" key="2">
    <source>
        <dbReference type="EMBL" id="CAF1532401.1"/>
    </source>
</evidence>
<protein>
    <recommendedName>
        <fullName evidence="1">C2H2-type domain-containing protein</fullName>
    </recommendedName>
</protein>
<feature type="domain" description="C2H2-type" evidence="1">
    <location>
        <begin position="9"/>
        <end position="30"/>
    </location>
</feature>
<accession>A0A815VMI5</accession>
<dbReference type="Proteomes" id="UP000663829">
    <property type="component" value="Unassembled WGS sequence"/>
</dbReference>
<dbReference type="AlphaFoldDB" id="A0A815VMI5"/>
<reference evidence="2" key="1">
    <citation type="submission" date="2021-02" db="EMBL/GenBank/DDBJ databases">
        <authorList>
            <person name="Nowell W R."/>
        </authorList>
    </citation>
    <scope>NUCLEOTIDE SEQUENCE</scope>
</reference>
<evidence type="ECO:0000313" key="4">
    <source>
        <dbReference type="Proteomes" id="UP000663829"/>
    </source>
</evidence>
<evidence type="ECO:0000313" key="3">
    <source>
        <dbReference type="EMBL" id="CAF4391791.1"/>
    </source>
</evidence>
<dbReference type="OrthoDB" id="10044445at2759"/>
<sequence>MSTKRVHQCTICFISVDGSSGYLRHIRQVHGNDHRFSTSCPLCDSSFIFTYSKSFIYHFRKHLSHRLADQEKLPLLLFNQDQTDVDNDNEFEQQLPSFEIEKRDPLVELKKYYIKMLLRLREGHVLPGNVMKTVASSVSCLLQTFCDGLLSKLNLDINNIISRDHYQWIEKILFEISRNEQSFIASCQEYFTFVKPIEIHLPTGSKAYYIPIRDVLLNLFEKCDFYECIKQEKKYISHFEGQDILYHYRNAEIGRQQLILQKKDNCLLLQLYSDDLGIVNPLMGRSSTHKLTTFYFSIDDLPARHNSSLNAVHLLLLYSRKDFDDERNRRIVFAQLCQDLTSLENDGIVLSGDAHPTYFTISTLCADNLAAHELGGFTCAFNSGYCCRYCLTHHQDMKTVYNESQVLILTTTSHDLQVKQVQNVPRDKSIYGINEESILSALPSFHPVISLPPDIMHDILEGVMPKLTGCLLHTIVSSRLCSAAQICQRIKKFAYGVNDKRNRPPSFKEKDILDKRIPGKAMEKYCLFLNLPFILFDIIERIPYWFLYELFRQIWDILYSDYPRRSWLSTLEESICEFVQLFQTILPG</sequence>
<organism evidence="2 4">
    <name type="scientific">Didymodactylos carnosus</name>
    <dbReference type="NCBI Taxonomy" id="1234261"/>
    <lineage>
        <taxon>Eukaryota</taxon>
        <taxon>Metazoa</taxon>
        <taxon>Spiralia</taxon>
        <taxon>Gnathifera</taxon>
        <taxon>Rotifera</taxon>
        <taxon>Eurotatoria</taxon>
        <taxon>Bdelloidea</taxon>
        <taxon>Philodinida</taxon>
        <taxon>Philodinidae</taxon>
        <taxon>Didymodactylos</taxon>
    </lineage>
</organism>
<dbReference type="Proteomes" id="UP000681722">
    <property type="component" value="Unassembled WGS sequence"/>
</dbReference>
<dbReference type="PROSITE" id="PS00028">
    <property type="entry name" value="ZINC_FINGER_C2H2_1"/>
    <property type="match status" value="1"/>
</dbReference>
<dbReference type="EMBL" id="CAJNOQ010024923">
    <property type="protein sequence ID" value="CAF1532401.1"/>
    <property type="molecule type" value="Genomic_DNA"/>
</dbReference>